<feature type="compositionally biased region" description="Polar residues" evidence="1">
    <location>
        <begin position="127"/>
        <end position="138"/>
    </location>
</feature>
<evidence type="ECO:0000313" key="3">
    <source>
        <dbReference type="Proteomes" id="UP001159363"/>
    </source>
</evidence>
<evidence type="ECO:0000313" key="2">
    <source>
        <dbReference type="EMBL" id="KAJ8893846.1"/>
    </source>
</evidence>
<feature type="region of interest" description="Disordered" evidence="1">
    <location>
        <begin position="238"/>
        <end position="260"/>
    </location>
</feature>
<feature type="compositionally biased region" description="Basic and acidic residues" evidence="1">
    <location>
        <begin position="250"/>
        <end position="260"/>
    </location>
</feature>
<organism evidence="2 3">
    <name type="scientific">Dryococelus australis</name>
    <dbReference type="NCBI Taxonomy" id="614101"/>
    <lineage>
        <taxon>Eukaryota</taxon>
        <taxon>Metazoa</taxon>
        <taxon>Ecdysozoa</taxon>
        <taxon>Arthropoda</taxon>
        <taxon>Hexapoda</taxon>
        <taxon>Insecta</taxon>
        <taxon>Pterygota</taxon>
        <taxon>Neoptera</taxon>
        <taxon>Polyneoptera</taxon>
        <taxon>Phasmatodea</taxon>
        <taxon>Verophasmatodea</taxon>
        <taxon>Anareolatae</taxon>
        <taxon>Phasmatidae</taxon>
        <taxon>Eurycanthinae</taxon>
        <taxon>Dryococelus</taxon>
    </lineage>
</organism>
<gene>
    <name evidence="2" type="ORF">PR048_006447</name>
</gene>
<feature type="region of interest" description="Disordered" evidence="1">
    <location>
        <begin position="1"/>
        <end position="47"/>
    </location>
</feature>
<dbReference type="EMBL" id="JARBHB010000002">
    <property type="protein sequence ID" value="KAJ8893846.1"/>
    <property type="molecule type" value="Genomic_DNA"/>
</dbReference>
<evidence type="ECO:0000256" key="1">
    <source>
        <dbReference type="SAM" id="MobiDB-lite"/>
    </source>
</evidence>
<comment type="caution">
    <text evidence="2">The sequence shown here is derived from an EMBL/GenBank/DDBJ whole genome shotgun (WGS) entry which is preliminary data.</text>
</comment>
<proteinExistence type="predicted"/>
<protein>
    <submittedName>
        <fullName evidence="2">Uncharacterized protein</fullName>
    </submittedName>
</protein>
<dbReference type="Proteomes" id="UP001159363">
    <property type="component" value="Chromosome 2"/>
</dbReference>
<accession>A0ABQ9IB19</accession>
<feature type="compositionally biased region" description="Basic and acidic residues" evidence="1">
    <location>
        <begin position="1"/>
        <end position="19"/>
    </location>
</feature>
<reference evidence="2 3" key="1">
    <citation type="submission" date="2023-02" db="EMBL/GenBank/DDBJ databases">
        <title>LHISI_Scaffold_Assembly.</title>
        <authorList>
            <person name="Stuart O.P."/>
            <person name="Cleave R."/>
            <person name="Magrath M.J.L."/>
            <person name="Mikheyev A.S."/>
        </authorList>
    </citation>
    <scope>NUCLEOTIDE SEQUENCE [LARGE SCALE GENOMIC DNA]</scope>
    <source>
        <strain evidence="2">Daus_M_001</strain>
        <tissue evidence="2">Leg muscle</tissue>
    </source>
</reference>
<feature type="region of interest" description="Disordered" evidence="1">
    <location>
        <begin position="119"/>
        <end position="138"/>
    </location>
</feature>
<sequence length="511" mass="57231">MRIETQLKEEETAEPRENPHTTTSPATLPTRELPPREFPADRSLGSKRARGKASQWLVHTHSHARLTVHDQRFVLAAHLALESTVRRVIRYQVGHVRRRQEGVVDGDYLRTIDRPVSPFARPPYHQENATGNCESTNMGGKLTNTHVYKLVREAFAQEDAPNATEAVDTAGDDVDNLGLLLGGGFPGLPRICQGRGRRRGSGRSCTQSVANMKYQLPDTHIRKAHMAIHRASAWANRKLADQRHRHTRSPRAEIRERPGRGLNPDRLDTLLYCLWRVDWLAEIKPEEGKGVDRNFSGLKAVQWLDYSPPTKVKRVRFPARSLPGFRAWESCRSILLVGGFPRGSSVSMLLQPGIASMLTSPSSALKTSTLRVAQISPLNCFKGGYENRQSRVQVNCNEKTKALFVSTLACWPHPRYSLTLLHQLQIPRSQRLRAVNHKTTALLFSRQHPATLATINITFPATSPSLQTTSRLGRQAGRQAGTLAGREVASQLSRSSVRFHYHVVVMDNVVD</sequence>
<name>A0ABQ9IB19_9NEOP</name>
<keyword evidence="3" id="KW-1185">Reference proteome</keyword>